<dbReference type="GO" id="GO:0048278">
    <property type="term" value="P:vesicle docking"/>
    <property type="evidence" value="ECO:0007669"/>
    <property type="project" value="TreeGrafter"/>
</dbReference>
<accession>A0AAV5WE07</accession>
<dbReference type="GO" id="GO:0000149">
    <property type="term" value="F:SNARE binding"/>
    <property type="evidence" value="ECO:0007669"/>
    <property type="project" value="TreeGrafter"/>
</dbReference>
<evidence type="ECO:0000259" key="3">
    <source>
        <dbReference type="PROSITE" id="PS50192"/>
    </source>
</evidence>
<feature type="transmembrane region" description="Helical" evidence="2">
    <location>
        <begin position="239"/>
        <end position="259"/>
    </location>
</feature>
<evidence type="ECO:0000256" key="2">
    <source>
        <dbReference type="SAM" id="Phobius"/>
    </source>
</evidence>
<dbReference type="SMART" id="SM00397">
    <property type="entry name" value="t_SNARE"/>
    <property type="match status" value="1"/>
</dbReference>
<comment type="caution">
    <text evidence="4">The sequence shown here is derived from an EMBL/GenBank/DDBJ whole genome shotgun (WGS) entry which is preliminary data.</text>
</comment>
<keyword evidence="2" id="KW-0472">Membrane</keyword>
<dbReference type="GO" id="GO:0006906">
    <property type="term" value="P:vesicle fusion"/>
    <property type="evidence" value="ECO:0007669"/>
    <property type="project" value="TreeGrafter"/>
</dbReference>
<dbReference type="PANTHER" id="PTHR19957">
    <property type="entry name" value="SYNTAXIN"/>
    <property type="match status" value="1"/>
</dbReference>
<dbReference type="AlphaFoldDB" id="A0AAV5WE07"/>
<feature type="domain" description="T-SNARE coiled-coil homology" evidence="3">
    <location>
        <begin position="145"/>
        <end position="207"/>
    </location>
</feature>
<reference evidence="4" key="1">
    <citation type="submission" date="2023-10" db="EMBL/GenBank/DDBJ databases">
        <title>Genome assembly of Pristionchus species.</title>
        <authorList>
            <person name="Yoshida K."/>
            <person name="Sommer R.J."/>
        </authorList>
    </citation>
    <scope>NUCLEOTIDE SEQUENCE</scope>
    <source>
        <strain evidence="4">RS5133</strain>
    </source>
</reference>
<dbReference type="EMBL" id="BTSY01000005">
    <property type="protein sequence ID" value="GMT28680.1"/>
    <property type="molecule type" value="Genomic_DNA"/>
</dbReference>
<dbReference type="SUPFAM" id="SSF58038">
    <property type="entry name" value="SNARE fusion complex"/>
    <property type="match status" value="1"/>
</dbReference>
<evidence type="ECO:0000313" key="5">
    <source>
        <dbReference type="Proteomes" id="UP001432322"/>
    </source>
</evidence>
<gene>
    <name evidence="4" type="ORF">PFISCL1PPCAC_19977</name>
</gene>
<sequence>FKMNESKRRELELKLERLQGHLISHKMVIIHNEMDDITLQRIELIQNQLETSLSILLTEVHSQSDLRVRLTSLKEELLQLHARINTMKKQRSTLMDEQSDLGSNIYEEPDFSHCSNFTPEIENVPESQARILRQQRGNGGMVELAREVHDKALVTQQLERDIRDIESIFHDLNQIVQEQGETVDSIEEGIESAFNDVKRGQRDVRKAVENQGTNTVITAAIVGGVVVGGPVGVAAGSTIMGALGALGGVVTGLYGGNWLNKQAKRDAVTD</sequence>
<feature type="non-terminal residue" evidence="4">
    <location>
        <position position="1"/>
    </location>
</feature>
<dbReference type="GO" id="GO:0031201">
    <property type="term" value="C:SNARE complex"/>
    <property type="evidence" value="ECO:0007669"/>
    <property type="project" value="TreeGrafter"/>
</dbReference>
<evidence type="ECO:0000256" key="1">
    <source>
        <dbReference type="ARBA" id="ARBA00009063"/>
    </source>
</evidence>
<dbReference type="SUPFAM" id="SSF47661">
    <property type="entry name" value="t-snare proteins"/>
    <property type="match status" value="1"/>
</dbReference>
<proteinExistence type="inferred from homology"/>
<name>A0AAV5WE07_9BILA</name>
<keyword evidence="2" id="KW-1133">Transmembrane helix</keyword>
<feature type="transmembrane region" description="Helical" evidence="2">
    <location>
        <begin position="215"/>
        <end position="233"/>
    </location>
</feature>
<dbReference type="GO" id="GO:0012505">
    <property type="term" value="C:endomembrane system"/>
    <property type="evidence" value="ECO:0007669"/>
    <property type="project" value="TreeGrafter"/>
</dbReference>
<dbReference type="InterPro" id="IPR010989">
    <property type="entry name" value="SNARE"/>
</dbReference>
<dbReference type="Gene3D" id="1.20.5.110">
    <property type="match status" value="1"/>
</dbReference>
<organism evidence="4 5">
    <name type="scientific">Pristionchus fissidentatus</name>
    <dbReference type="NCBI Taxonomy" id="1538716"/>
    <lineage>
        <taxon>Eukaryota</taxon>
        <taxon>Metazoa</taxon>
        <taxon>Ecdysozoa</taxon>
        <taxon>Nematoda</taxon>
        <taxon>Chromadorea</taxon>
        <taxon>Rhabditida</taxon>
        <taxon>Rhabditina</taxon>
        <taxon>Diplogasteromorpha</taxon>
        <taxon>Diplogasteroidea</taxon>
        <taxon>Neodiplogasteridae</taxon>
        <taxon>Pristionchus</taxon>
    </lineage>
</organism>
<comment type="similarity">
    <text evidence="1">Belongs to the syntaxin family.</text>
</comment>
<dbReference type="InterPro" id="IPR000727">
    <property type="entry name" value="T_SNARE_dom"/>
</dbReference>
<dbReference type="GO" id="GO:0005484">
    <property type="term" value="F:SNAP receptor activity"/>
    <property type="evidence" value="ECO:0007669"/>
    <property type="project" value="TreeGrafter"/>
</dbReference>
<keyword evidence="2" id="KW-0812">Transmembrane</keyword>
<dbReference type="InterPro" id="IPR045242">
    <property type="entry name" value="Syntaxin"/>
</dbReference>
<dbReference type="GO" id="GO:0006886">
    <property type="term" value="P:intracellular protein transport"/>
    <property type="evidence" value="ECO:0007669"/>
    <property type="project" value="TreeGrafter"/>
</dbReference>
<keyword evidence="5" id="KW-1185">Reference proteome</keyword>
<protein>
    <recommendedName>
        <fullName evidence="3">t-SNARE coiled-coil homology domain-containing protein</fullName>
    </recommendedName>
</protein>
<dbReference type="PROSITE" id="PS50192">
    <property type="entry name" value="T_SNARE"/>
    <property type="match status" value="1"/>
</dbReference>
<evidence type="ECO:0000313" key="4">
    <source>
        <dbReference type="EMBL" id="GMT28680.1"/>
    </source>
</evidence>
<dbReference type="Proteomes" id="UP001432322">
    <property type="component" value="Unassembled WGS sequence"/>
</dbReference>